<dbReference type="EMBL" id="JBHSFI010000006">
    <property type="protein sequence ID" value="MFC4630519.1"/>
    <property type="molecule type" value="Genomic_DNA"/>
</dbReference>
<keyword evidence="6" id="KW-1185">Reference proteome</keyword>
<proteinExistence type="predicted"/>
<dbReference type="InterPro" id="IPR036390">
    <property type="entry name" value="WH_DNA-bd_sf"/>
</dbReference>
<dbReference type="InterPro" id="IPR057727">
    <property type="entry name" value="WCX_dom"/>
</dbReference>
<evidence type="ECO:0000313" key="6">
    <source>
        <dbReference type="Proteomes" id="UP001596011"/>
    </source>
</evidence>
<dbReference type="InterPro" id="IPR028349">
    <property type="entry name" value="PafC-like"/>
</dbReference>
<dbReference type="PROSITE" id="PS51000">
    <property type="entry name" value="HTH_DEOR_2"/>
    <property type="match status" value="1"/>
</dbReference>
<gene>
    <name evidence="5" type="ORF">ACFO6V_19900</name>
</gene>
<dbReference type="Pfam" id="PF25583">
    <property type="entry name" value="WCX"/>
    <property type="match status" value="1"/>
</dbReference>
<dbReference type="SUPFAM" id="SSF46785">
    <property type="entry name" value="Winged helix' DNA-binding domain"/>
    <property type="match status" value="1"/>
</dbReference>
<dbReference type="PIRSF" id="PIRSF016838">
    <property type="entry name" value="PafC"/>
    <property type="match status" value="1"/>
</dbReference>
<dbReference type="InterPro" id="IPR051534">
    <property type="entry name" value="CBASS_pafABC_assoc_protein"/>
</dbReference>
<dbReference type="Pfam" id="PF08279">
    <property type="entry name" value="HTH_11"/>
    <property type="match status" value="1"/>
</dbReference>
<dbReference type="InterPro" id="IPR001034">
    <property type="entry name" value="DeoR_HTH"/>
</dbReference>
<evidence type="ECO:0000256" key="3">
    <source>
        <dbReference type="ARBA" id="ARBA00023163"/>
    </source>
</evidence>
<dbReference type="RefSeq" id="WP_377138363.1">
    <property type="nucleotide sequence ID" value="NZ_JBHSFI010000006.1"/>
</dbReference>
<name>A0ABV9HKP1_9MICO</name>
<dbReference type="Gene3D" id="1.10.10.10">
    <property type="entry name" value="Winged helix-like DNA-binding domain superfamily/Winged helix DNA-binding domain"/>
    <property type="match status" value="1"/>
</dbReference>
<dbReference type="PROSITE" id="PS00894">
    <property type="entry name" value="HTH_DEOR_1"/>
    <property type="match status" value="1"/>
</dbReference>
<dbReference type="InterPro" id="IPR018356">
    <property type="entry name" value="Tscrpt_reg_HTH_DeoR_CS"/>
</dbReference>
<evidence type="ECO:0000256" key="1">
    <source>
        <dbReference type="ARBA" id="ARBA00023015"/>
    </source>
</evidence>
<comment type="caution">
    <text evidence="5">The sequence shown here is derived from an EMBL/GenBank/DDBJ whole genome shotgun (WGS) entry which is preliminary data.</text>
</comment>
<evidence type="ECO:0000259" key="4">
    <source>
        <dbReference type="PROSITE" id="PS51000"/>
    </source>
</evidence>
<keyword evidence="3" id="KW-0804">Transcription</keyword>
<organism evidence="5 6">
    <name type="scientific">Promicromonospora alba</name>
    <dbReference type="NCBI Taxonomy" id="1616110"/>
    <lineage>
        <taxon>Bacteria</taxon>
        <taxon>Bacillati</taxon>
        <taxon>Actinomycetota</taxon>
        <taxon>Actinomycetes</taxon>
        <taxon>Micrococcales</taxon>
        <taxon>Promicromonosporaceae</taxon>
        <taxon>Promicromonospora</taxon>
    </lineage>
</organism>
<accession>A0ABV9HKP1</accession>
<dbReference type="Pfam" id="PF13280">
    <property type="entry name" value="WYL"/>
    <property type="match status" value="1"/>
</dbReference>
<dbReference type="PANTHER" id="PTHR34580:SF3">
    <property type="entry name" value="PROTEIN PAFB"/>
    <property type="match status" value="1"/>
</dbReference>
<protein>
    <submittedName>
        <fullName evidence="5">Helix-turn-helix transcriptional regulator</fullName>
    </submittedName>
</protein>
<reference evidence="6" key="1">
    <citation type="journal article" date="2019" name="Int. J. Syst. Evol. Microbiol.">
        <title>The Global Catalogue of Microorganisms (GCM) 10K type strain sequencing project: providing services to taxonomists for standard genome sequencing and annotation.</title>
        <authorList>
            <consortium name="The Broad Institute Genomics Platform"/>
            <consortium name="The Broad Institute Genome Sequencing Center for Infectious Disease"/>
            <person name="Wu L."/>
            <person name="Ma J."/>
        </authorList>
    </citation>
    <scope>NUCLEOTIDE SEQUENCE [LARGE SCALE GENOMIC DNA]</scope>
    <source>
        <strain evidence="6">CCUG 42722</strain>
    </source>
</reference>
<dbReference type="PANTHER" id="PTHR34580">
    <property type="match status" value="1"/>
</dbReference>
<dbReference type="PROSITE" id="PS52050">
    <property type="entry name" value="WYL"/>
    <property type="match status" value="1"/>
</dbReference>
<keyword evidence="1" id="KW-0805">Transcription regulation</keyword>
<sequence length="316" mass="35550">MAGPTSRLLTLLSLLQTSRTWSGSELAERLDVTHRTVRRDIDRLREMGYPIDADLGAHGGYRLVAGTSMPPLLLEDDEAIAVALGLRTVAVQGLPELEDAGIRALTKLSQSLPSRLRHRVRTLGTAAMTRRPGPEMSVDPDVLTVLAAATANRERVRMAYEDRSGAVSDRHVEPQRLIVVRQRWYLVAFDLDRDDWRHFRADRISAPRGTGARARALMPDEDVLAHLEHAERAMAPTYRADVTLRLPFDEARARLRDHLGDGEIAPEGDGTRWRSSADTVEWLARRLLALDCRFVVHGPQELREHLAWIHERTGLR</sequence>
<feature type="domain" description="HTH deoR-type" evidence="4">
    <location>
        <begin position="4"/>
        <end position="63"/>
    </location>
</feature>
<evidence type="ECO:0000256" key="2">
    <source>
        <dbReference type="ARBA" id="ARBA00023125"/>
    </source>
</evidence>
<evidence type="ECO:0000313" key="5">
    <source>
        <dbReference type="EMBL" id="MFC4630519.1"/>
    </source>
</evidence>
<dbReference type="Proteomes" id="UP001596011">
    <property type="component" value="Unassembled WGS sequence"/>
</dbReference>
<dbReference type="InterPro" id="IPR036388">
    <property type="entry name" value="WH-like_DNA-bd_sf"/>
</dbReference>
<keyword evidence="2" id="KW-0238">DNA-binding</keyword>
<dbReference type="InterPro" id="IPR026881">
    <property type="entry name" value="WYL_dom"/>
</dbReference>
<dbReference type="InterPro" id="IPR013196">
    <property type="entry name" value="HTH_11"/>
</dbReference>
<dbReference type="SMART" id="SM00420">
    <property type="entry name" value="HTH_DEOR"/>
    <property type="match status" value="1"/>
</dbReference>